<gene>
    <name evidence="1" type="ORF">SAMN06265364_1455</name>
</gene>
<accession>A0A2K9HMB9</accession>
<keyword evidence="2" id="KW-1185">Reference proteome</keyword>
<dbReference type="Pfam" id="PF01076">
    <property type="entry name" value="Mob_Pre"/>
    <property type="match status" value="1"/>
</dbReference>
<comment type="caution">
    <text evidence="1">The sequence shown here is derived from an EMBL/GenBank/DDBJ whole genome shotgun (WGS) entry which is preliminary data.</text>
</comment>
<dbReference type="GO" id="GO:0003677">
    <property type="term" value="F:DNA binding"/>
    <property type="evidence" value="ECO:0007669"/>
    <property type="project" value="InterPro"/>
</dbReference>
<organism evidence="1 2">
    <name type="scientific">Prevotella jejuni</name>
    <dbReference type="NCBI Taxonomy" id="1177574"/>
    <lineage>
        <taxon>Bacteria</taxon>
        <taxon>Pseudomonadati</taxon>
        <taxon>Bacteroidota</taxon>
        <taxon>Bacteroidia</taxon>
        <taxon>Bacteroidales</taxon>
        <taxon>Prevotellaceae</taxon>
        <taxon>Prevotella</taxon>
    </lineage>
</organism>
<dbReference type="EMBL" id="FZNZ01000045">
    <property type="protein sequence ID" value="SNS12199.1"/>
    <property type="molecule type" value="Genomic_DNA"/>
</dbReference>
<name>A0A2K9HMB9_9BACT</name>
<dbReference type="KEGG" id="pje:CRM71_12215"/>
<dbReference type="NCBIfam" id="NF041497">
    <property type="entry name" value="MobV"/>
    <property type="match status" value="1"/>
</dbReference>
<dbReference type="AlphaFoldDB" id="A0A2K9HMB9"/>
<dbReference type="RefSeq" id="WP_004341065.1">
    <property type="nucleotide sequence ID" value="NZ_CP023864.1"/>
</dbReference>
<dbReference type="Gene3D" id="1.20.5.190">
    <property type="match status" value="1"/>
</dbReference>
<reference evidence="1 2" key="1">
    <citation type="submission" date="2017-06" db="EMBL/GenBank/DDBJ databases">
        <authorList>
            <person name="Varghese N."/>
            <person name="Submissions S."/>
        </authorList>
    </citation>
    <scope>NUCLEOTIDE SEQUENCE [LARGE SCALE GENOMIC DNA]</scope>
    <source>
        <strain evidence="1 2">DSM 26989</strain>
    </source>
</reference>
<proteinExistence type="predicted"/>
<evidence type="ECO:0000313" key="1">
    <source>
        <dbReference type="EMBL" id="SNS12199.1"/>
    </source>
</evidence>
<dbReference type="OrthoDB" id="9800759at2"/>
<dbReference type="InterPro" id="IPR001668">
    <property type="entry name" value="Mob_Pre"/>
</dbReference>
<evidence type="ECO:0000313" key="2">
    <source>
        <dbReference type="Proteomes" id="UP000198427"/>
    </source>
</evidence>
<protein>
    <submittedName>
        <fullName evidence="1">Plasmid recombination enzyme</fullName>
    </submittedName>
</protein>
<dbReference type="CDD" id="cd17242">
    <property type="entry name" value="MobM_relaxase"/>
    <property type="match status" value="1"/>
</dbReference>
<dbReference type="Proteomes" id="UP000198427">
    <property type="component" value="Unassembled WGS sequence"/>
</dbReference>
<dbReference type="GeneID" id="94030127"/>
<dbReference type="Gene3D" id="3.30.930.30">
    <property type="match status" value="1"/>
</dbReference>
<dbReference type="GO" id="GO:0006310">
    <property type="term" value="P:DNA recombination"/>
    <property type="evidence" value="ECO:0007669"/>
    <property type="project" value="InterPro"/>
</dbReference>
<sequence length="453" mass="52187">MGYCVLHLEKAKGADSGMSAHIERTIVPKNIDPTRTHLNRELIRFPDGVCNRTAAIRHRLDTAGLKRKIGKNQVQAIRIVLSGTHEDMERMENERRLGEWCDDSVAWLRETYGADNLVSAVLHMDEETPHIHATVVPIVQGERRKQKKEEKAKRRYRTKATAPRLCADEVMSRANLIRYQDTYAEHMAKYELKRGVRGSTAKHLSTHEYYRNLITQGEDIQENIANLLAREAEARCIIEEAEQAKMELARIKAEKKTVELKNSATKTATAALNGINSLLGGNKVSRLESENRQLHGEVAELKESIGQMRTDMQKMKESHVAERLRASEQHQREIGNLRRIIDKAKEWFPMLAEFFRIERLCRSVGLSERHTDELLQGKVLVVTGKLHSDEYRRSFAVEKARLQVGREERDGKTVLDLLVDRVPIARWFKEQWEKFRHLSVHSSQENRSKGVRL</sequence>